<organism evidence="3 4">
    <name type="scientific">Ignelater luminosus</name>
    <name type="common">Cucubano</name>
    <name type="synonym">Pyrophorus luminosus</name>
    <dbReference type="NCBI Taxonomy" id="2038154"/>
    <lineage>
        <taxon>Eukaryota</taxon>
        <taxon>Metazoa</taxon>
        <taxon>Ecdysozoa</taxon>
        <taxon>Arthropoda</taxon>
        <taxon>Hexapoda</taxon>
        <taxon>Insecta</taxon>
        <taxon>Pterygota</taxon>
        <taxon>Neoptera</taxon>
        <taxon>Endopterygota</taxon>
        <taxon>Coleoptera</taxon>
        <taxon>Polyphaga</taxon>
        <taxon>Elateriformia</taxon>
        <taxon>Elateroidea</taxon>
        <taxon>Elateridae</taxon>
        <taxon>Agrypninae</taxon>
        <taxon>Pyrophorini</taxon>
        <taxon>Ignelater</taxon>
    </lineage>
</organism>
<evidence type="ECO:0000313" key="4">
    <source>
        <dbReference type="Proteomes" id="UP000801492"/>
    </source>
</evidence>
<dbReference type="Pfam" id="PF00010">
    <property type="entry name" value="HLH"/>
    <property type="match status" value="1"/>
</dbReference>
<feature type="region of interest" description="Disordered" evidence="1">
    <location>
        <begin position="129"/>
        <end position="166"/>
    </location>
</feature>
<feature type="compositionally biased region" description="Basic and acidic residues" evidence="1">
    <location>
        <begin position="132"/>
        <end position="145"/>
    </location>
</feature>
<keyword evidence="4" id="KW-1185">Reference proteome</keyword>
<dbReference type="GO" id="GO:0007423">
    <property type="term" value="P:sensory organ development"/>
    <property type="evidence" value="ECO:0007669"/>
    <property type="project" value="TreeGrafter"/>
</dbReference>
<dbReference type="Proteomes" id="UP000801492">
    <property type="component" value="Unassembled WGS sequence"/>
</dbReference>
<dbReference type="GO" id="GO:0005634">
    <property type="term" value="C:nucleus"/>
    <property type="evidence" value="ECO:0007669"/>
    <property type="project" value="TreeGrafter"/>
</dbReference>
<dbReference type="InterPro" id="IPR050359">
    <property type="entry name" value="bHLH_transcription_factors"/>
</dbReference>
<dbReference type="InterPro" id="IPR011598">
    <property type="entry name" value="bHLH_dom"/>
</dbReference>
<dbReference type="SMART" id="SM00353">
    <property type="entry name" value="HLH"/>
    <property type="match status" value="1"/>
</dbReference>
<sequence length="338" mass="39754">MSQTHYTNRSGCSSYCSYEDSEDSGFEMSFKSESSEVVDDLFSYDNYPEKTESRSKFKDSHSQKLYEKFNEAFYKSLNECENKYSYTSSPPNYRNERQDYYETNINTYDDNLSETEFCSSQFLKTSTPTKNKGFEKRDNCKEEKPKRRYATGRNRVSRAKSPTQIQRIRRHRRMKANDRERNRMHILNEALDRLRCVLPTFPEDTKLTKIETLRFAYSYIWALSQTVNNVDKFPIEENGNVIVNVGNVTVSINREGNTITAKNYNQAAPNAVVTEGSINNASFMQEFNYEDKHETPPYWMREPDNTFSNPSYQNASYTNNYYSDNKMQCLDNMTYECI</sequence>
<dbReference type="Gene3D" id="4.10.280.10">
    <property type="entry name" value="Helix-loop-helix DNA-binding domain"/>
    <property type="match status" value="1"/>
</dbReference>
<proteinExistence type="predicted"/>
<dbReference type="InterPro" id="IPR036638">
    <property type="entry name" value="HLH_DNA-bd_sf"/>
</dbReference>
<dbReference type="AlphaFoldDB" id="A0A8K0G4N3"/>
<dbReference type="PANTHER" id="PTHR19290:SF163">
    <property type="entry name" value="BASIC HELIX-LOOP-HELIX NEURAL TRANSCRIPTION FACTOR TAP"/>
    <property type="match status" value="1"/>
</dbReference>
<feature type="compositionally biased region" description="Basic residues" evidence="1">
    <location>
        <begin position="146"/>
        <end position="158"/>
    </location>
</feature>
<evidence type="ECO:0000259" key="2">
    <source>
        <dbReference type="PROSITE" id="PS50888"/>
    </source>
</evidence>
<accession>A0A8K0G4N3</accession>
<dbReference type="PANTHER" id="PTHR19290">
    <property type="entry name" value="BASIC HELIX-LOOP-HELIX PROTEIN NEUROGENIN-RELATED"/>
    <property type="match status" value="1"/>
</dbReference>
<protein>
    <recommendedName>
        <fullName evidence="2">BHLH domain-containing protein</fullName>
    </recommendedName>
</protein>
<dbReference type="OrthoDB" id="5969565at2759"/>
<dbReference type="CDD" id="cd11428">
    <property type="entry name" value="bHLH_TS_NGN"/>
    <property type="match status" value="1"/>
</dbReference>
<dbReference type="GO" id="GO:0046983">
    <property type="term" value="F:protein dimerization activity"/>
    <property type="evidence" value="ECO:0007669"/>
    <property type="project" value="InterPro"/>
</dbReference>
<dbReference type="SUPFAM" id="SSF47459">
    <property type="entry name" value="HLH, helix-loop-helix DNA-binding domain"/>
    <property type="match status" value="1"/>
</dbReference>
<gene>
    <name evidence="3" type="ORF">ILUMI_20353</name>
</gene>
<reference evidence="3" key="1">
    <citation type="submission" date="2019-08" db="EMBL/GenBank/DDBJ databases">
        <title>The genome of the North American firefly Photinus pyralis.</title>
        <authorList>
            <consortium name="Photinus pyralis genome working group"/>
            <person name="Fallon T.R."/>
            <person name="Sander Lower S.E."/>
            <person name="Weng J.-K."/>
        </authorList>
    </citation>
    <scope>NUCLEOTIDE SEQUENCE</scope>
    <source>
        <strain evidence="3">TRF0915ILg1</strain>
        <tissue evidence="3">Whole body</tissue>
    </source>
</reference>
<dbReference type="EMBL" id="VTPC01089559">
    <property type="protein sequence ID" value="KAF2885811.1"/>
    <property type="molecule type" value="Genomic_DNA"/>
</dbReference>
<comment type="caution">
    <text evidence="3">The sequence shown here is derived from an EMBL/GenBank/DDBJ whole genome shotgun (WGS) entry which is preliminary data.</text>
</comment>
<evidence type="ECO:0000256" key="1">
    <source>
        <dbReference type="SAM" id="MobiDB-lite"/>
    </source>
</evidence>
<dbReference type="GO" id="GO:0070888">
    <property type="term" value="F:E-box binding"/>
    <property type="evidence" value="ECO:0007669"/>
    <property type="project" value="TreeGrafter"/>
</dbReference>
<dbReference type="GO" id="GO:0045944">
    <property type="term" value="P:positive regulation of transcription by RNA polymerase II"/>
    <property type="evidence" value="ECO:0007669"/>
    <property type="project" value="TreeGrafter"/>
</dbReference>
<name>A0A8K0G4N3_IGNLU</name>
<dbReference type="GO" id="GO:0000981">
    <property type="term" value="F:DNA-binding transcription factor activity, RNA polymerase II-specific"/>
    <property type="evidence" value="ECO:0007669"/>
    <property type="project" value="TreeGrafter"/>
</dbReference>
<feature type="domain" description="BHLH" evidence="2">
    <location>
        <begin position="171"/>
        <end position="223"/>
    </location>
</feature>
<dbReference type="GO" id="GO:0061564">
    <property type="term" value="P:axon development"/>
    <property type="evidence" value="ECO:0007669"/>
    <property type="project" value="TreeGrafter"/>
</dbReference>
<dbReference type="PROSITE" id="PS50888">
    <property type="entry name" value="BHLH"/>
    <property type="match status" value="1"/>
</dbReference>
<evidence type="ECO:0000313" key="3">
    <source>
        <dbReference type="EMBL" id="KAF2885811.1"/>
    </source>
</evidence>